<dbReference type="Gene3D" id="1.25.40.10">
    <property type="entry name" value="Tetratricopeptide repeat domain"/>
    <property type="match status" value="1"/>
</dbReference>
<feature type="signal peptide" evidence="1">
    <location>
        <begin position="1"/>
        <end position="21"/>
    </location>
</feature>
<name>A0ABW3LYS4_9GAMM</name>
<accession>A0ABW3LYS4</accession>
<dbReference type="EMBL" id="JBHTKN010000004">
    <property type="protein sequence ID" value="MFD1042204.1"/>
    <property type="molecule type" value="Genomic_DNA"/>
</dbReference>
<dbReference type="RefSeq" id="WP_162375870.1">
    <property type="nucleotide sequence ID" value="NZ_JAYRDL010000003.1"/>
</dbReference>
<evidence type="ECO:0000256" key="1">
    <source>
        <dbReference type="SAM" id="SignalP"/>
    </source>
</evidence>
<dbReference type="Proteomes" id="UP001597033">
    <property type="component" value="Unassembled WGS sequence"/>
</dbReference>
<comment type="caution">
    <text evidence="2">The sequence shown here is derived from an EMBL/GenBank/DDBJ whole genome shotgun (WGS) entry which is preliminary data.</text>
</comment>
<keyword evidence="1" id="KW-0732">Signal</keyword>
<sequence length="210" mass="23462">MKKLRFPLALGLALCSLLAQGQSLPAPKEFYFDADPQTTRAIVALSGEGQEVVDRLAATVARRPDDVESRVQLARVAMQSGRLELGDELYQAAQRNAGSNQRLSRAVTWNYGWDLYRAGEPQRALEQWQKLIGGWPSTPGWQPPTLALALWKLDRRAEAVAWYAAAVRTEPQQWSSAASYPQLLPDWREEDRALLAEVLAAWQANPPAWP</sequence>
<evidence type="ECO:0000313" key="3">
    <source>
        <dbReference type="Proteomes" id="UP001597033"/>
    </source>
</evidence>
<dbReference type="InterPro" id="IPR011990">
    <property type="entry name" value="TPR-like_helical_dom_sf"/>
</dbReference>
<keyword evidence="3" id="KW-1185">Reference proteome</keyword>
<protein>
    <submittedName>
        <fullName evidence="2">Tetratricopeptide repeat protein</fullName>
    </submittedName>
</protein>
<organism evidence="2 3">
    <name type="scientific">Pseudoxanthomonas kaohsiungensis</name>
    <dbReference type="NCBI Taxonomy" id="283923"/>
    <lineage>
        <taxon>Bacteria</taxon>
        <taxon>Pseudomonadati</taxon>
        <taxon>Pseudomonadota</taxon>
        <taxon>Gammaproteobacteria</taxon>
        <taxon>Lysobacterales</taxon>
        <taxon>Lysobacteraceae</taxon>
        <taxon>Pseudoxanthomonas</taxon>
    </lineage>
</organism>
<proteinExistence type="predicted"/>
<evidence type="ECO:0000313" key="2">
    <source>
        <dbReference type="EMBL" id="MFD1042204.1"/>
    </source>
</evidence>
<gene>
    <name evidence="2" type="ORF">ACFQ2N_07575</name>
</gene>
<reference evidence="3" key="1">
    <citation type="journal article" date="2019" name="Int. J. Syst. Evol. Microbiol.">
        <title>The Global Catalogue of Microorganisms (GCM) 10K type strain sequencing project: providing services to taxonomists for standard genome sequencing and annotation.</title>
        <authorList>
            <consortium name="The Broad Institute Genomics Platform"/>
            <consortium name="The Broad Institute Genome Sequencing Center for Infectious Disease"/>
            <person name="Wu L."/>
            <person name="Ma J."/>
        </authorList>
    </citation>
    <scope>NUCLEOTIDE SEQUENCE [LARGE SCALE GENOMIC DNA]</scope>
    <source>
        <strain evidence="3">CCUG 55854</strain>
    </source>
</reference>
<feature type="chain" id="PRO_5045536393" evidence="1">
    <location>
        <begin position="22"/>
        <end position="210"/>
    </location>
</feature>
<dbReference type="SUPFAM" id="SSF48452">
    <property type="entry name" value="TPR-like"/>
    <property type="match status" value="1"/>
</dbReference>